<evidence type="ECO:0000313" key="1">
    <source>
        <dbReference type="EMBL" id="KAG5547471.1"/>
    </source>
</evidence>
<comment type="caution">
    <text evidence="1">The sequence shown here is derived from an EMBL/GenBank/DDBJ whole genome shotgun (WGS) entry which is preliminary data.</text>
</comment>
<proteinExistence type="predicted"/>
<sequence length="125" mass="12985">MAIDNAWLQMGDFNVVRKPDARMEGFDSTASADFNSCLHAIEMDDMPSKGFWFTWSNKGVGAGITKVTAASYILGAATAASVISTASSTITATASVVPTAATTVVSAGGSSFHLQIYGLSHMLSI</sequence>
<dbReference type="EMBL" id="JACTNZ010000005">
    <property type="protein sequence ID" value="KAG5547471.1"/>
    <property type="molecule type" value="Genomic_DNA"/>
</dbReference>
<dbReference type="AlphaFoldDB" id="A0AAV6K4U5"/>
<organism evidence="1 2">
    <name type="scientific">Rhododendron griersonianum</name>
    <dbReference type="NCBI Taxonomy" id="479676"/>
    <lineage>
        <taxon>Eukaryota</taxon>
        <taxon>Viridiplantae</taxon>
        <taxon>Streptophyta</taxon>
        <taxon>Embryophyta</taxon>
        <taxon>Tracheophyta</taxon>
        <taxon>Spermatophyta</taxon>
        <taxon>Magnoliopsida</taxon>
        <taxon>eudicotyledons</taxon>
        <taxon>Gunneridae</taxon>
        <taxon>Pentapetalae</taxon>
        <taxon>asterids</taxon>
        <taxon>Ericales</taxon>
        <taxon>Ericaceae</taxon>
        <taxon>Ericoideae</taxon>
        <taxon>Rhodoreae</taxon>
        <taxon>Rhododendron</taxon>
    </lineage>
</organism>
<keyword evidence="2" id="KW-1185">Reference proteome</keyword>
<dbReference type="Proteomes" id="UP000823749">
    <property type="component" value="Chromosome 5"/>
</dbReference>
<protein>
    <submittedName>
        <fullName evidence="1">Uncharacterized protein</fullName>
    </submittedName>
</protein>
<reference evidence="1" key="1">
    <citation type="submission" date="2020-08" db="EMBL/GenBank/DDBJ databases">
        <title>Plant Genome Project.</title>
        <authorList>
            <person name="Zhang R.-G."/>
        </authorList>
    </citation>
    <scope>NUCLEOTIDE SEQUENCE</scope>
    <source>
        <strain evidence="1">WSP0</strain>
        <tissue evidence="1">Leaf</tissue>
    </source>
</reference>
<name>A0AAV6K4U5_9ERIC</name>
<gene>
    <name evidence="1" type="ORF">RHGRI_013234</name>
</gene>
<evidence type="ECO:0000313" key="2">
    <source>
        <dbReference type="Proteomes" id="UP000823749"/>
    </source>
</evidence>
<accession>A0AAV6K4U5</accession>